<reference evidence="2" key="1">
    <citation type="submission" date="2022-12" db="EMBL/GenBank/DDBJ databases">
        <title>Draft genome assemblies for two species of Escallonia (Escalloniales).</title>
        <authorList>
            <person name="Chanderbali A."/>
            <person name="Dervinis C."/>
            <person name="Anghel I."/>
            <person name="Soltis D."/>
            <person name="Soltis P."/>
            <person name="Zapata F."/>
        </authorList>
    </citation>
    <scope>NUCLEOTIDE SEQUENCE</scope>
    <source>
        <strain evidence="2">UCBG92.1500</strain>
        <tissue evidence="2">Leaf</tissue>
    </source>
</reference>
<proteinExistence type="predicted"/>
<dbReference type="AlphaFoldDB" id="A0AA88QEV8"/>
<dbReference type="InterPro" id="IPR040256">
    <property type="entry name" value="At4g02000-like"/>
</dbReference>
<dbReference type="EMBL" id="JAVXUO010003071">
    <property type="protein sequence ID" value="KAK2966972.1"/>
    <property type="molecule type" value="Genomic_DNA"/>
</dbReference>
<evidence type="ECO:0000313" key="3">
    <source>
        <dbReference type="Proteomes" id="UP001187471"/>
    </source>
</evidence>
<sequence>MHGSVLVMHEGTVRFGCGREKWAPFFLCYRPAFNFAFLFVLIMDNIITQTRSLLCEDFIELEADNLNATMEAALTLVVKAITTKTIPLKPLQNILLKAWKPLKGMKVQHIQGNIFSVTFNHEWDRKRIMVSRPWSIMSSHLVVRDWSSDRAIEELSFDYSPFWIRIFGLPPNQMMKINAEKIGAKIGKVLDIDFTSDGKISWNKFLRIQVELNITTPLHSGFHRSKAANTKSWISLRTGIISGNHRPASFRPGKGKHVVQGSSLSV</sequence>
<gene>
    <name evidence="2" type="ORF">RJ640_009542</name>
</gene>
<organism evidence="2 3">
    <name type="scientific">Escallonia rubra</name>
    <dbReference type="NCBI Taxonomy" id="112253"/>
    <lineage>
        <taxon>Eukaryota</taxon>
        <taxon>Viridiplantae</taxon>
        <taxon>Streptophyta</taxon>
        <taxon>Embryophyta</taxon>
        <taxon>Tracheophyta</taxon>
        <taxon>Spermatophyta</taxon>
        <taxon>Magnoliopsida</taxon>
        <taxon>eudicotyledons</taxon>
        <taxon>Gunneridae</taxon>
        <taxon>Pentapetalae</taxon>
        <taxon>asterids</taxon>
        <taxon>campanulids</taxon>
        <taxon>Escalloniales</taxon>
        <taxon>Escalloniaceae</taxon>
        <taxon>Escallonia</taxon>
    </lineage>
</organism>
<feature type="domain" description="DUF4283" evidence="1">
    <location>
        <begin position="75"/>
        <end position="150"/>
    </location>
</feature>
<evidence type="ECO:0000313" key="2">
    <source>
        <dbReference type="EMBL" id="KAK2966972.1"/>
    </source>
</evidence>
<keyword evidence="3" id="KW-1185">Reference proteome</keyword>
<dbReference type="Proteomes" id="UP001187471">
    <property type="component" value="Unassembled WGS sequence"/>
</dbReference>
<dbReference type="PANTHER" id="PTHR31286">
    <property type="entry name" value="GLYCINE-RICH CELL WALL STRUCTURAL PROTEIN 1.8-LIKE"/>
    <property type="match status" value="1"/>
</dbReference>
<comment type="caution">
    <text evidence="2">The sequence shown here is derived from an EMBL/GenBank/DDBJ whole genome shotgun (WGS) entry which is preliminary data.</text>
</comment>
<dbReference type="PANTHER" id="PTHR31286:SF167">
    <property type="entry name" value="OS09G0268800 PROTEIN"/>
    <property type="match status" value="1"/>
</dbReference>
<evidence type="ECO:0000259" key="1">
    <source>
        <dbReference type="Pfam" id="PF14111"/>
    </source>
</evidence>
<dbReference type="InterPro" id="IPR025558">
    <property type="entry name" value="DUF4283"/>
</dbReference>
<dbReference type="Pfam" id="PF14111">
    <property type="entry name" value="DUF4283"/>
    <property type="match status" value="1"/>
</dbReference>
<name>A0AA88QEV8_9ASTE</name>
<protein>
    <recommendedName>
        <fullName evidence="1">DUF4283 domain-containing protein</fullName>
    </recommendedName>
</protein>
<accession>A0AA88QEV8</accession>